<feature type="transmembrane region" description="Helical" evidence="6">
    <location>
        <begin position="124"/>
        <end position="146"/>
    </location>
</feature>
<feature type="transmembrane region" description="Helical" evidence="6">
    <location>
        <begin position="17"/>
        <end position="34"/>
    </location>
</feature>
<evidence type="ECO:0000256" key="4">
    <source>
        <dbReference type="ARBA" id="ARBA00022989"/>
    </source>
</evidence>
<dbReference type="EMBL" id="LR134523">
    <property type="protein sequence ID" value="VEJ35068.1"/>
    <property type="molecule type" value="Genomic_DNA"/>
</dbReference>
<reference evidence="7 8" key="1">
    <citation type="submission" date="2018-12" db="EMBL/GenBank/DDBJ databases">
        <authorList>
            <consortium name="Pathogen Informatics"/>
        </authorList>
    </citation>
    <scope>NUCLEOTIDE SEQUENCE [LARGE SCALE GENOMIC DNA]</scope>
    <source>
        <strain evidence="7 8">NCTC13079</strain>
    </source>
</reference>
<dbReference type="GO" id="GO:0005315">
    <property type="term" value="F:phosphate transmembrane transporter activity"/>
    <property type="evidence" value="ECO:0007669"/>
    <property type="project" value="InterPro"/>
</dbReference>
<dbReference type="Proteomes" id="UP000269544">
    <property type="component" value="Chromosome"/>
</dbReference>
<feature type="transmembrane region" description="Helical" evidence="6">
    <location>
        <begin position="55"/>
        <end position="75"/>
    </location>
</feature>
<dbReference type="GO" id="GO:0016020">
    <property type="term" value="C:membrane"/>
    <property type="evidence" value="ECO:0007669"/>
    <property type="project" value="UniProtKB-SubCell"/>
</dbReference>
<comment type="subcellular location">
    <subcellularLocation>
        <location evidence="1">Membrane</location>
        <topology evidence="1">Multi-pass membrane protein</topology>
    </subcellularLocation>
</comment>
<sequence length="329" mass="35555">MTVSIQEFIAMISEDPAIFITALLVLAVIFVNGWTDAPNAIATAVSTRSIEPQKAIYMATLFNFLGVFVMTFLNANVAETIFNMVDFNGNNNEAVIALCAALFSIVIWATAAWYFGIPTSESHALIAGLSGSAIALHGGLAGINGAEWIKNIYGLVLSTVLGFGMGYIVVEAVKRIFFYADRRKTKRFFKNGQLISAAAMAFMHGAQDGQKFMGVFMLAISLGAGTGNAGHFIIPSWLMILTSLVIGFGTSIGGLRIIKSVGMIWSSWRPTKGSPPIWGRRSAYCSHRLPGSPSPPPTPRPRRLWAWAPPSAFVMSTGQSFGRWGWRGC</sequence>
<evidence type="ECO:0000313" key="7">
    <source>
        <dbReference type="EMBL" id="VEJ35068.1"/>
    </source>
</evidence>
<evidence type="ECO:0000256" key="2">
    <source>
        <dbReference type="ARBA" id="ARBA00022448"/>
    </source>
</evidence>
<keyword evidence="5 6" id="KW-0472">Membrane</keyword>
<dbReference type="GO" id="GO:0035435">
    <property type="term" value="P:phosphate ion transmembrane transport"/>
    <property type="evidence" value="ECO:0007669"/>
    <property type="project" value="TreeGrafter"/>
</dbReference>
<dbReference type="KEGG" id="piv:NCTC13079_00491"/>
<keyword evidence="4 6" id="KW-1133">Transmembrane helix</keyword>
<keyword evidence="8" id="KW-1185">Reference proteome</keyword>
<gene>
    <name evidence="7" type="primary">pitA</name>
    <name evidence="7" type="ORF">NCTC13079_00491</name>
</gene>
<dbReference type="AlphaFoldDB" id="A0A3S5BVY7"/>
<feature type="transmembrane region" description="Helical" evidence="6">
    <location>
        <begin position="152"/>
        <end position="173"/>
    </location>
</feature>
<evidence type="ECO:0000256" key="1">
    <source>
        <dbReference type="ARBA" id="ARBA00004141"/>
    </source>
</evidence>
<keyword evidence="2" id="KW-0813">Transport</keyword>
<evidence type="ECO:0000256" key="5">
    <source>
        <dbReference type="ARBA" id="ARBA00023136"/>
    </source>
</evidence>
<feature type="transmembrane region" description="Helical" evidence="6">
    <location>
        <begin position="212"/>
        <end position="234"/>
    </location>
</feature>
<organism evidence="7 8">
    <name type="scientific">Aedoeadaptatus ivorii</name>
    <dbReference type="NCBI Taxonomy" id="54006"/>
    <lineage>
        <taxon>Bacteria</taxon>
        <taxon>Bacillati</taxon>
        <taxon>Bacillota</taxon>
        <taxon>Tissierellia</taxon>
        <taxon>Tissierellales</taxon>
        <taxon>Peptoniphilaceae</taxon>
        <taxon>Aedoeadaptatus</taxon>
    </lineage>
</organism>
<dbReference type="Pfam" id="PF01384">
    <property type="entry name" value="PHO4"/>
    <property type="match status" value="2"/>
</dbReference>
<accession>A0A3S5BVY7</accession>
<name>A0A3S5BVY7_9FIRM</name>
<evidence type="ECO:0000256" key="3">
    <source>
        <dbReference type="ARBA" id="ARBA00022692"/>
    </source>
</evidence>
<dbReference type="PANTHER" id="PTHR11101">
    <property type="entry name" value="PHOSPHATE TRANSPORTER"/>
    <property type="match status" value="1"/>
</dbReference>
<evidence type="ECO:0000256" key="6">
    <source>
        <dbReference type="SAM" id="Phobius"/>
    </source>
</evidence>
<dbReference type="InterPro" id="IPR001204">
    <property type="entry name" value="Phos_transporter"/>
</dbReference>
<dbReference type="PANTHER" id="PTHR11101:SF80">
    <property type="entry name" value="PHOSPHATE TRANSPORTER"/>
    <property type="match status" value="1"/>
</dbReference>
<keyword evidence="3 6" id="KW-0812">Transmembrane</keyword>
<protein>
    <submittedName>
        <fullName evidence="7">Low-affinity inorganic phosphate transporter 1</fullName>
    </submittedName>
</protein>
<feature type="transmembrane region" description="Helical" evidence="6">
    <location>
        <begin position="240"/>
        <end position="258"/>
    </location>
</feature>
<feature type="transmembrane region" description="Helical" evidence="6">
    <location>
        <begin position="95"/>
        <end position="117"/>
    </location>
</feature>
<proteinExistence type="predicted"/>
<evidence type="ECO:0000313" key="8">
    <source>
        <dbReference type="Proteomes" id="UP000269544"/>
    </source>
</evidence>